<evidence type="ECO:0000313" key="7">
    <source>
        <dbReference type="Proteomes" id="UP000229307"/>
    </source>
</evidence>
<keyword evidence="1" id="KW-0963">Cytoplasm</keyword>
<dbReference type="InterPro" id="IPR036604">
    <property type="entry name" value="PurS-like_sf"/>
</dbReference>
<dbReference type="PANTHER" id="PTHR34696:SF1">
    <property type="entry name" value="PHOSPHORIBOSYLFORMYLGLYCINAMIDINE SYNTHASE SUBUNIT PURS"/>
    <property type="match status" value="1"/>
</dbReference>
<evidence type="ECO:0000256" key="2">
    <source>
        <dbReference type="ARBA" id="ARBA00022598"/>
    </source>
</evidence>
<evidence type="ECO:0000256" key="1">
    <source>
        <dbReference type="ARBA" id="ARBA00022490"/>
    </source>
</evidence>
<name>A0A2M7SB93_9BACT</name>
<keyword evidence="4" id="KW-0658">Purine biosynthesis</keyword>
<dbReference type="GO" id="GO:0005524">
    <property type="term" value="F:ATP binding"/>
    <property type="evidence" value="ECO:0007669"/>
    <property type="project" value="UniProtKB-KW"/>
</dbReference>
<dbReference type="EMBL" id="PFMR01000165">
    <property type="protein sequence ID" value="PIZ16816.1"/>
    <property type="molecule type" value="Genomic_DNA"/>
</dbReference>
<dbReference type="SUPFAM" id="SSF82697">
    <property type="entry name" value="PurS-like"/>
    <property type="match status" value="2"/>
</dbReference>
<evidence type="ECO:0000256" key="5">
    <source>
        <dbReference type="ARBA" id="ARBA00022840"/>
    </source>
</evidence>
<dbReference type="GO" id="GO:0006164">
    <property type="term" value="P:purine nucleotide biosynthetic process"/>
    <property type="evidence" value="ECO:0007669"/>
    <property type="project" value="UniProtKB-KW"/>
</dbReference>
<evidence type="ECO:0000256" key="3">
    <source>
        <dbReference type="ARBA" id="ARBA00022741"/>
    </source>
</evidence>
<dbReference type="Proteomes" id="UP000229307">
    <property type="component" value="Unassembled WGS sequence"/>
</dbReference>
<dbReference type="InterPro" id="IPR003850">
    <property type="entry name" value="PurS"/>
</dbReference>
<dbReference type="GO" id="GO:0016874">
    <property type="term" value="F:ligase activity"/>
    <property type="evidence" value="ECO:0007669"/>
    <property type="project" value="UniProtKB-KW"/>
</dbReference>
<keyword evidence="3" id="KW-0547">Nucleotide-binding</keyword>
<evidence type="ECO:0000313" key="6">
    <source>
        <dbReference type="EMBL" id="PIZ16816.1"/>
    </source>
</evidence>
<keyword evidence="5" id="KW-0067">ATP-binding</keyword>
<dbReference type="AlphaFoldDB" id="A0A2M7SB93"/>
<dbReference type="Pfam" id="PF02700">
    <property type="entry name" value="PurS"/>
    <property type="match status" value="2"/>
</dbReference>
<sequence>MEWMVEICYKPGFFNAQAHAVQKDIEDLGISGVKKVRTAQLYSIEGNIGEPELKLLCGELLADKITQQFRINRSSFIVHRASANSKTEGSTTRWIIEVWYKKGVTDAVADTVIKGAVDLGIKGIDTVKTGFKYEISGGLSSEQVERICRGLLANKVVQEYKIQ</sequence>
<accession>A0A2M7SB93</accession>
<comment type="caution">
    <text evidence="6">The sequence shown here is derived from an EMBL/GenBank/DDBJ whole genome shotgun (WGS) entry which is preliminary data.</text>
</comment>
<protein>
    <recommendedName>
        <fullName evidence="8">Phosphoribosylformylglycinamidine synthase</fullName>
    </recommendedName>
</protein>
<keyword evidence="2" id="KW-0436">Ligase</keyword>
<dbReference type="Gene3D" id="3.30.1280.10">
    <property type="entry name" value="Phosphoribosylformylglycinamidine synthase subunit PurS"/>
    <property type="match status" value="2"/>
</dbReference>
<reference evidence="7" key="1">
    <citation type="submission" date="2017-09" db="EMBL/GenBank/DDBJ databases">
        <title>Depth-based differentiation of microbial function through sediment-hosted aquifers and enrichment of novel symbionts in the deep terrestrial subsurface.</title>
        <authorList>
            <person name="Probst A.J."/>
            <person name="Ladd B."/>
            <person name="Jarett J.K."/>
            <person name="Geller-Mcgrath D.E."/>
            <person name="Sieber C.M.K."/>
            <person name="Emerson J.B."/>
            <person name="Anantharaman K."/>
            <person name="Thomas B.C."/>
            <person name="Malmstrom R."/>
            <person name="Stieglmeier M."/>
            <person name="Klingl A."/>
            <person name="Woyke T."/>
            <person name="Ryan C.M."/>
            <person name="Banfield J.F."/>
        </authorList>
    </citation>
    <scope>NUCLEOTIDE SEQUENCE [LARGE SCALE GENOMIC DNA]</scope>
</reference>
<evidence type="ECO:0008006" key="8">
    <source>
        <dbReference type="Google" id="ProtNLM"/>
    </source>
</evidence>
<dbReference type="PANTHER" id="PTHR34696">
    <property type="entry name" value="PHOSPHORIBOSYLFORMYLGLYCINAMIDINE SYNTHASE SUBUNIT PURS"/>
    <property type="match status" value="1"/>
</dbReference>
<organism evidence="6 7">
    <name type="scientific">Candidatus Desantisbacteria bacterium CG_4_10_14_0_8_um_filter_48_22</name>
    <dbReference type="NCBI Taxonomy" id="1974543"/>
    <lineage>
        <taxon>Bacteria</taxon>
        <taxon>Candidatus Desantisiibacteriota</taxon>
    </lineage>
</organism>
<evidence type="ECO:0000256" key="4">
    <source>
        <dbReference type="ARBA" id="ARBA00022755"/>
    </source>
</evidence>
<gene>
    <name evidence="6" type="ORF">COY52_05955</name>
</gene>
<proteinExistence type="predicted"/>